<dbReference type="AlphaFoldDB" id="K2G2S8"/>
<name>K2G2S8_9BACT</name>
<gene>
    <name evidence="3" type="ORF">ACD_3C00043G0011</name>
</gene>
<comment type="caution">
    <text evidence="3">The sequence shown here is derived from an EMBL/GenBank/DDBJ whole genome shotgun (WGS) entry which is preliminary data.</text>
</comment>
<dbReference type="SUPFAM" id="SSF53850">
    <property type="entry name" value="Periplasmic binding protein-like II"/>
    <property type="match status" value="1"/>
</dbReference>
<keyword evidence="2" id="KW-0812">Transmembrane</keyword>
<evidence type="ECO:0000256" key="2">
    <source>
        <dbReference type="SAM" id="Phobius"/>
    </source>
</evidence>
<proteinExistence type="predicted"/>
<dbReference type="EMBL" id="AMFJ01000317">
    <property type="protein sequence ID" value="EKE28572.1"/>
    <property type="molecule type" value="Genomic_DNA"/>
</dbReference>
<keyword evidence="1" id="KW-0175">Coiled coil</keyword>
<feature type="coiled-coil region" evidence="1">
    <location>
        <begin position="50"/>
        <end position="77"/>
    </location>
</feature>
<sequence length="188" mass="21630">MTPASQNNPLYKNADKKSMYATIILLVTIISTFLITSNLYATYTSSKEEKSSLDSRTESLKSELDALNKKKDQVSNDTATKAAISQFAWDYREDIILNQIYSKFDWIIVHDINMDKWQKLPSWLNMANININIDAKNIAELNKYLNYLTQESSSIRFVIKSASFPMNSENTNSSVSTWLNLGMYYFEQ</sequence>
<keyword evidence="2" id="KW-0472">Membrane</keyword>
<organism evidence="3">
    <name type="scientific">uncultured bacterium</name>
    <name type="common">gcode 4</name>
    <dbReference type="NCBI Taxonomy" id="1234023"/>
    <lineage>
        <taxon>Bacteria</taxon>
        <taxon>environmental samples</taxon>
    </lineage>
</organism>
<accession>K2G2S8</accession>
<evidence type="ECO:0000256" key="1">
    <source>
        <dbReference type="SAM" id="Coils"/>
    </source>
</evidence>
<protein>
    <submittedName>
        <fullName evidence="3">Uncharacterized protein</fullName>
    </submittedName>
</protein>
<feature type="transmembrane region" description="Helical" evidence="2">
    <location>
        <begin position="20"/>
        <end position="41"/>
    </location>
</feature>
<keyword evidence="2" id="KW-1133">Transmembrane helix</keyword>
<evidence type="ECO:0000313" key="3">
    <source>
        <dbReference type="EMBL" id="EKE28572.1"/>
    </source>
</evidence>
<reference evidence="3" key="1">
    <citation type="journal article" date="2012" name="Science">
        <title>Fermentation, hydrogen, and sulfur metabolism in multiple uncultivated bacterial phyla.</title>
        <authorList>
            <person name="Wrighton K.C."/>
            <person name="Thomas B.C."/>
            <person name="Sharon I."/>
            <person name="Miller C.S."/>
            <person name="Castelle C.J."/>
            <person name="VerBerkmoes N.C."/>
            <person name="Wilkins M.J."/>
            <person name="Hettich R.L."/>
            <person name="Lipton M.S."/>
            <person name="Williams K.H."/>
            <person name="Long P.E."/>
            <person name="Banfield J.F."/>
        </authorList>
    </citation>
    <scope>NUCLEOTIDE SEQUENCE [LARGE SCALE GENOMIC DNA]</scope>
</reference>